<sequence>MQSSLEMDNEIYFCRWIDCSISFDDPEQLYAHLTNDHVGRKSTGNLCLTCHWDKCDVTVIKRDHITSHLRVHVPLKPHRCQFCSKSFKRPQDLKKHEKIHSDQHIATLRCHHRASNVQHQPLTPPSSISQSSRDVSPILSDNHPISPPTSTYSDENWMYSGVSSTTMSTPQMMQQQQYVTQPMENSFGPDHIINDLLFPMDTKPVEYNTDVANRLNQIQGFMDSGLINQSNFNLNITNEQQLEDMNDWLARLSDSITTGQMPQQPTMDTATSFAYNQMSGVNPPQAQYEQFPVVPSQNHMYPTSCEENEMYVRSQPIVPSQNNYMSYQQQQPVYAQQNIGLTGQRQHYTSVPNVSSHYFQPELRTTMNFTKANNPANGEVEKEEMVSFKPTKDVTHDEKKNMATLVNTFSSALDLNKKQVKKPVIEEEEAEEPVLKKTDALIRDLITSDLSKLSLHDDEDAVTAESSKNQTYRKSSSDASLYPTAENNDNHILLLKKMAGWVNENYQILPVVAAGVGSALGSMYLDSRYLLSRDLHQIRAGAVAIIRFKTKAKENPNAIYLSFEGREFTFREVELASNKLARWFMTEGIQKGAISKIGAIPSLINTNLSEDPLLHCVKIANAKLFIFDPVFETQVATINDACREMNAKLVAYGESTFETELPYLSIAPTLTPRILAPFSDKDTSEDLIRDVKGVDAAYLIYTSGTTGLPKAAISQHARVNFAMCMFTNTINLRKGDRVYCVLPLYHSSGMIVASSVSLHAGATIVLGRKFSASRFWNDCVDYNVNVFTYIGEFCRYLLSTPPHPEERNHNVRMIYGNGMRPDVWEKFRERFGIKEICEFYAATEAPTSLFNRNTGQFGQGAVGSRASLFRLIRREVQLIKIDAITGEPELDKNGFCKKAAYDEQGELIVHMVDGPVTFDGYYKNEGDTNKKILTNVFEKGDAYFRSGDLLKLDSDGFYYFGDRLGDTFRWKSENVATTEVAHAFGDYPGIAETNIYGALVPNHDGRAGMAALVLHPDAKLEFADLYQHLRKNLPKYAIPLFIRILPSMVMTGTFKQQKVAYRNEGIDLTKVPETEPIFWLRGDTYVPFTLQDYARIDVGKVKL</sequence>
<evidence type="ECO:0000256" key="5">
    <source>
        <dbReference type="PROSITE-ProRule" id="PRU00042"/>
    </source>
</evidence>
<dbReference type="InterPro" id="IPR045851">
    <property type="entry name" value="AMP-bd_C_sf"/>
</dbReference>
<proteinExistence type="inferred from homology"/>
<feature type="compositionally biased region" description="Polar residues" evidence="6">
    <location>
        <begin position="464"/>
        <end position="479"/>
    </location>
</feature>
<evidence type="ECO:0000313" key="9">
    <source>
        <dbReference type="Proteomes" id="UP000603453"/>
    </source>
</evidence>
<comment type="caution">
    <text evidence="8">The sequence shown here is derived from an EMBL/GenBank/DDBJ whole genome shotgun (WGS) entry which is preliminary data.</text>
</comment>
<dbReference type="GO" id="GO:0044539">
    <property type="term" value="P:long-chain fatty acid import into cell"/>
    <property type="evidence" value="ECO:0007669"/>
    <property type="project" value="TreeGrafter"/>
</dbReference>
<dbReference type="PANTHER" id="PTHR43107">
    <property type="entry name" value="LONG-CHAIN FATTY ACID TRANSPORT PROTEIN"/>
    <property type="match status" value="1"/>
</dbReference>
<dbReference type="Pfam" id="PF13193">
    <property type="entry name" value="AMP-binding_C"/>
    <property type="match status" value="1"/>
</dbReference>
<evidence type="ECO:0000256" key="2">
    <source>
        <dbReference type="ARBA" id="ARBA00022598"/>
    </source>
</evidence>
<dbReference type="Pfam" id="PF00096">
    <property type="entry name" value="zf-C2H2"/>
    <property type="match status" value="1"/>
</dbReference>
<organism evidence="8 9">
    <name type="scientific">Mucor saturninus</name>
    <dbReference type="NCBI Taxonomy" id="64648"/>
    <lineage>
        <taxon>Eukaryota</taxon>
        <taxon>Fungi</taxon>
        <taxon>Fungi incertae sedis</taxon>
        <taxon>Mucoromycota</taxon>
        <taxon>Mucoromycotina</taxon>
        <taxon>Mucoromycetes</taxon>
        <taxon>Mucorales</taxon>
        <taxon>Mucorineae</taxon>
        <taxon>Mucoraceae</taxon>
        <taxon>Mucor</taxon>
    </lineage>
</organism>
<feature type="domain" description="C2H2-type" evidence="7">
    <location>
        <begin position="12"/>
        <end position="42"/>
    </location>
</feature>
<evidence type="ECO:0000256" key="6">
    <source>
        <dbReference type="SAM" id="MobiDB-lite"/>
    </source>
</evidence>
<feature type="domain" description="C2H2-type" evidence="7">
    <location>
        <begin position="78"/>
        <end position="105"/>
    </location>
</feature>
<dbReference type="GO" id="GO:0005324">
    <property type="term" value="F:long-chain fatty acid transmembrane transporter activity"/>
    <property type="evidence" value="ECO:0007669"/>
    <property type="project" value="TreeGrafter"/>
</dbReference>
<dbReference type="GO" id="GO:0005777">
    <property type="term" value="C:peroxisome"/>
    <property type="evidence" value="ECO:0007669"/>
    <property type="project" value="TreeGrafter"/>
</dbReference>
<keyword evidence="9" id="KW-1185">Reference proteome</keyword>
<evidence type="ECO:0000313" key="8">
    <source>
        <dbReference type="EMBL" id="KAG2203283.1"/>
    </source>
</evidence>
<feature type="region of interest" description="Disordered" evidence="6">
    <location>
        <begin position="117"/>
        <end position="136"/>
    </location>
</feature>
<dbReference type="SMART" id="SM00355">
    <property type="entry name" value="ZnF_C2H2"/>
    <property type="match status" value="3"/>
</dbReference>
<name>A0A8H7R2Y3_9FUNG</name>
<dbReference type="InterPro" id="IPR013087">
    <property type="entry name" value="Znf_C2H2_type"/>
</dbReference>
<dbReference type="FunFam" id="3.30.300.30:FF:000002">
    <property type="entry name" value="Long-chain fatty acid transport protein 1"/>
    <property type="match status" value="1"/>
</dbReference>
<dbReference type="Gene3D" id="3.40.50.12780">
    <property type="entry name" value="N-terminal domain of ligase-like"/>
    <property type="match status" value="1"/>
</dbReference>
<evidence type="ECO:0000256" key="3">
    <source>
        <dbReference type="ARBA" id="ARBA00022741"/>
    </source>
</evidence>
<accession>A0A8H7R2Y3</accession>
<evidence type="ECO:0000256" key="4">
    <source>
        <dbReference type="ARBA" id="ARBA00022840"/>
    </source>
</evidence>
<dbReference type="Gene3D" id="3.30.160.60">
    <property type="entry name" value="Classic Zinc Finger"/>
    <property type="match status" value="2"/>
</dbReference>
<dbReference type="InterPro" id="IPR025110">
    <property type="entry name" value="AMP-bd_C"/>
</dbReference>
<dbReference type="InterPro" id="IPR020845">
    <property type="entry name" value="AMP-binding_CS"/>
</dbReference>
<keyword evidence="5" id="KW-0863">Zinc-finger</keyword>
<dbReference type="InterPro" id="IPR042099">
    <property type="entry name" value="ANL_N_sf"/>
</dbReference>
<feature type="domain" description="C2H2-type" evidence="7">
    <location>
        <begin position="48"/>
        <end position="77"/>
    </location>
</feature>
<dbReference type="PROSITE" id="PS50157">
    <property type="entry name" value="ZINC_FINGER_C2H2_2"/>
    <property type="match status" value="3"/>
</dbReference>
<dbReference type="GO" id="GO:0008270">
    <property type="term" value="F:zinc ion binding"/>
    <property type="evidence" value="ECO:0007669"/>
    <property type="project" value="UniProtKB-KW"/>
</dbReference>
<dbReference type="PANTHER" id="PTHR43107:SF15">
    <property type="entry name" value="FATTY ACID TRANSPORT PROTEIN 3, ISOFORM A"/>
    <property type="match status" value="1"/>
</dbReference>
<reference evidence="8" key="1">
    <citation type="submission" date="2020-12" db="EMBL/GenBank/DDBJ databases">
        <title>Metabolic potential, ecology and presence of endohyphal bacteria is reflected in genomic diversity of Mucoromycotina.</title>
        <authorList>
            <person name="Muszewska A."/>
            <person name="Okrasinska A."/>
            <person name="Steczkiewicz K."/>
            <person name="Drgas O."/>
            <person name="Orlowska M."/>
            <person name="Perlinska-Lenart U."/>
            <person name="Aleksandrzak-Piekarczyk T."/>
            <person name="Szatraj K."/>
            <person name="Zielenkiewicz U."/>
            <person name="Pilsyk S."/>
            <person name="Malc E."/>
            <person name="Mieczkowski P."/>
            <person name="Kruszewska J.S."/>
            <person name="Biernat P."/>
            <person name="Pawlowska J."/>
        </authorList>
    </citation>
    <scope>NUCLEOTIDE SEQUENCE</scope>
    <source>
        <strain evidence="8">WA0000017839</strain>
    </source>
</reference>
<dbReference type="Pfam" id="PF00501">
    <property type="entry name" value="AMP-binding"/>
    <property type="match status" value="1"/>
</dbReference>
<dbReference type="AlphaFoldDB" id="A0A8H7R2Y3"/>
<protein>
    <recommendedName>
        <fullName evidence="7">C2H2-type domain-containing protein</fullName>
    </recommendedName>
</protein>
<feature type="compositionally biased region" description="Polar residues" evidence="6">
    <location>
        <begin position="117"/>
        <end position="134"/>
    </location>
</feature>
<keyword evidence="5" id="KW-0862">Zinc</keyword>
<gene>
    <name evidence="8" type="ORF">INT47_000203</name>
</gene>
<dbReference type="GO" id="GO:0004467">
    <property type="term" value="F:long-chain fatty acid-CoA ligase activity"/>
    <property type="evidence" value="ECO:0007669"/>
    <property type="project" value="TreeGrafter"/>
</dbReference>
<keyword evidence="2" id="KW-0436">Ligase</keyword>
<dbReference type="PROSITE" id="PS00028">
    <property type="entry name" value="ZINC_FINGER_C2H2_1"/>
    <property type="match status" value="3"/>
</dbReference>
<keyword evidence="3" id="KW-0547">Nucleotide-binding</keyword>
<dbReference type="OrthoDB" id="288590at2759"/>
<keyword evidence="5" id="KW-0479">Metal-binding</keyword>
<dbReference type="PROSITE" id="PS00455">
    <property type="entry name" value="AMP_BINDING"/>
    <property type="match status" value="1"/>
</dbReference>
<dbReference type="GO" id="GO:0005811">
    <property type="term" value="C:lipid droplet"/>
    <property type="evidence" value="ECO:0007669"/>
    <property type="project" value="TreeGrafter"/>
</dbReference>
<feature type="region of interest" description="Disordered" evidence="6">
    <location>
        <begin position="457"/>
        <end position="483"/>
    </location>
</feature>
<dbReference type="EMBL" id="JAEPRD010000053">
    <property type="protein sequence ID" value="KAG2203283.1"/>
    <property type="molecule type" value="Genomic_DNA"/>
</dbReference>
<dbReference type="Gene3D" id="3.30.300.30">
    <property type="match status" value="1"/>
</dbReference>
<dbReference type="SUPFAM" id="SSF56801">
    <property type="entry name" value="Acetyl-CoA synthetase-like"/>
    <property type="match status" value="1"/>
</dbReference>
<keyword evidence="4" id="KW-0067">ATP-binding</keyword>
<dbReference type="GO" id="GO:0009898">
    <property type="term" value="C:cytoplasmic side of plasma membrane"/>
    <property type="evidence" value="ECO:0007669"/>
    <property type="project" value="TreeGrafter"/>
</dbReference>
<dbReference type="GO" id="GO:0005524">
    <property type="term" value="F:ATP binding"/>
    <property type="evidence" value="ECO:0007669"/>
    <property type="project" value="UniProtKB-KW"/>
</dbReference>
<dbReference type="InterPro" id="IPR000873">
    <property type="entry name" value="AMP-dep_synth/lig_dom"/>
</dbReference>
<evidence type="ECO:0000256" key="1">
    <source>
        <dbReference type="ARBA" id="ARBA00006432"/>
    </source>
</evidence>
<dbReference type="InterPro" id="IPR036236">
    <property type="entry name" value="Znf_C2H2_sf"/>
</dbReference>
<dbReference type="SUPFAM" id="SSF57667">
    <property type="entry name" value="beta-beta-alpha zinc fingers"/>
    <property type="match status" value="2"/>
</dbReference>
<comment type="similarity">
    <text evidence="1">Belongs to the ATP-dependent AMP-binding enzyme family.</text>
</comment>
<evidence type="ECO:0000259" key="7">
    <source>
        <dbReference type="PROSITE" id="PS50157"/>
    </source>
</evidence>
<dbReference type="Proteomes" id="UP000603453">
    <property type="component" value="Unassembled WGS sequence"/>
</dbReference>